<dbReference type="PANTHER" id="PTHR46033:SF8">
    <property type="entry name" value="PROTEIN MAINTENANCE OF MERISTEMS-LIKE"/>
    <property type="match status" value="1"/>
</dbReference>
<feature type="compositionally biased region" description="Basic residues" evidence="1">
    <location>
        <begin position="332"/>
        <end position="348"/>
    </location>
</feature>
<reference evidence="3 4" key="1">
    <citation type="submission" date="2023-03" db="EMBL/GenBank/DDBJ databases">
        <title>WGS of Gossypium arboreum.</title>
        <authorList>
            <person name="Yu D."/>
        </authorList>
    </citation>
    <scope>NUCLEOTIDE SEQUENCE [LARGE SCALE GENOMIC DNA]</scope>
    <source>
        <tissue evidence="3">Leaf</tissue>
    </source>
</reference>
<dbReference type="Pfam" id="PF10536">
    <property type="entry name" value="PMD"/>
    <property type="match status" value="1"/>
</dbReference>
<proteinExistence type="predicted"/>
<protein>
    <recommendedName>
        <fullName evidence="2">Aminotransferase-like plant mobile domain-containing protein</fullName>
    </recommendedName>
</protein>
<dbReference type="InterPro" id="IPR019557">
    <property type="entry name" value="AminoTfrase-like_pln_mobile"/>
</dbReference>
<feature type="region of interest" description="Disordered" evidence="1">
    <location>
        <begin position="207"/>
        <end position="244"/>
    </location>
</feature>
<dbReference type="InterPro" id="IPR044824">
    <property type="entry name" value="MAIN-like"/>
</dbReference>
<evidence type="ECO:0000256" key="1">
    <source>
        <dbReference type="SAM" id="MobiDB-lite"/>
    </source>
</evidence>
<organism evidence="3 4">
    <name type="scientific">Gossypium arboreum</name>
    <name type="common">Tree cotton</name>
    <name type="synonym">Gossypium nanking</name>
    <dbReference type="NCBI Taxonomy" id="29729"/>
    <lineage>
        <taxon>Eukaryota</taxon>
        <taxon>Viridiplantae</taxon>
        <taxon>Streptophyta</taxon>
        <taxon>Embryophyta</taxon>
        <taxon>Tracheophyta</taxon>
        <taxon>Spermatophyta</taxon>
        <taxon>Magnoliopsida</taxon>
        <taxon>eudicotyledons</taxon>
        <taxon>Gunneridae</taxon>
        <taxon>Pentapetalae</taxon>
        <taxon>rosids</taxon>
        <taxon>malvids</taxon>
        <taxon>Malvales</taxon>
        <taxon>Malvaceae</taxon>
        <taxon>Malvoideae</taxon>
        <taxon>Gossypium</taxon>
    </lineage>
</organism>
<sequence length="348" mass="38893">MARELIRLDNKRISIDQMTMSVDQVLQCYIRNMLGPPLSLIENYLREARFWHVATIGWGCKLDPKLINALIERWRLETHTFHLPCGECTITVEDVHLQLGLPVDGYAVTGSVSFTDWGVVCYELLDAILDNINGGVCRVGNIVQGNVRGDATKQSQNRRLPITTAVMGTVSLSIFTSSSGPLMYISTHNEDPWQAIFIVRRGEATTNSCPKGTTEPFKSKKKGRQRRPINSAHTITRSNSSTDDTHITAFSDYARLESMAGSSLFLITPSQSPIYRPLLHEGSHEVPSGSSSFYQSPSPYEIQTPPPWVMQTPPKSLFYQGGSPSQHPQPNLHRRNYNSHRKLIKGGI</sequence>
<accession>A0ABR0R3H5</accession>
<feature type="region of interest" description="Disordered" evidence="1">
    <location>
        <begin position="280"/>
        <end position="299"/>
    </location>
</feature>
<dbReference type="EMBL" id="JARKNE010000001">
    <property type="protein sequence ID" value="KAK5845662.1"/>
    <property type="molecule type" value="Genomic_DNA"/>
</dbReference>
<evidence type="ECO:0000313" key="4">
    <source>
        <dbReference type="Proteomes" id="UP001358586"/>
    </source>
</evidence>
<keyword evidence="4" id="KW-1185">Reference proteome</keyword>
<feature type="domain" description="Aminotransferase-like plant mobile" evidence="2">
    <location>
        <begin position="60"/>
        <end position="132"/>
    </location>
</feature>
<feature type="compositionally biased region" description="Low complexity" evidence="1">
    <location>
        <begin position="287"/>
        <end position="299"/>
    </location>
</feature>
<gene>
    <name evidence="3" type="ORF">PVK06_001863</name>
</gene>
<evidence type="ECO:0000259" key="2">
    <source>
        <dbReference type="Pfam" id="PF10536"/>
    </source>
</evidence>
<name>A0ABR0R3H5_GOSAR</name>
<feature type="compositionally biased region" description="Polar residues" evidence="1">
    <location>
        <begin position="231"/>
        <end position="242"/>
    </location>
</feature>
<dbReference type="Proteomes" id="UP001358586">
    <property type="component" value="Chromosome 1"/>
</dbReference>
<feature type="region of interest" description="Disordered" evidence="1">
    <location>
        <begin position="317"/>
        <end position="348"/>
    </location>
</feature>
<comment type="caution">
    <text evidence="3">The sequence shown here is derived from an EMBL/GenBank/DDBJ whole genome shotgun (WGS) entry which is preliminary data.</text>
</comment>
<dbReference type="PANTHER" id="PTHR46033">
    <property type="entry name" value="PROTEIN MAIN-LIKE 2"/>
    <property type="match status" value="1"/>
</dbReference>
<evidence type="ECO:0000313" key="3">
    <source>
        <dbReference type="EMBL" id="KAK5845662.1"/>
    </source>
</evidence>